<dbReference type="Proteomes" id="UP000195880">
    <property type="component" value="Chromosome"/>
</dbReference>
<proteinExistence type="predicted"/>
<evidence type="ECO:0000313" key="1">
    <source>
        <dbReference type="EMBL" id="ARX80627.1"/>
    </source>
</evidence>
<reference evidence="1 2" key="1">
    <citation type="submission" date="2017-05" db="EMBL/GenBank/DDBJ databases">
        <title>Streptomyces alboflavus Genome sequencing and assembly.</title>
        <authorList>
            <person name="Wang Y."/>
            <person name="Du B."/>
            <person name="Ding Y."/>
            <person name="Liu H."/>
            <person name="Hou Q."/>
            <person name="Liu K."/>
            <person name="Wang C."/>
            <person name="Yao L."/>
        </authorList>
    </citation>
    <scope>NUCLEOTIDE SEQUENCE [LARGE SCALE GENOMIC DNA]</scope>
    <source>
        <strain evidence="1 2">MDJK44</strain>
    </source>
</reference>
<sequence>MVVRLGWELERVRRQWRRDRDDLRALVAEHGPGEGLSVWRARPRRVSADLAALLGEYGFVWEPRASARQLLVEAARAYPDRYGHLLPGMEETISVDGQEVRIGRLLSECRRPSWGAREGEQDVARVLDELGVWRVRDGAPWNAAFERKLVLLKASTRRAGAVGNSWADSGTFRGMISASGCATSTAGGPGWQRSSARCSWSCGWARPRATGGLSPQARRVCHAPAPNG</sequence>
<evidence type="ECO:0000313" key="2">
    <source>
        <dbReference type="Proteomes" id="UP000195880"/>
    </source>
</evidence>
<protein>
    <submittedName>
        <fullName evidence="1">Uncharacterized protein</fullName>
    </submittedName>
</protein>
<dbReference type="KEGG" id="salf:SMD44_00025"/>
<name>A0A1Z1W2J3_9ACTN</name>
<dbReference type="RefSeq" id="WP_087882376.1">
    <property type="nucleotide sequence ID" value="NZ_CP021748.1"/>
</dbReference>
<organism evidence="1 2">
    <name type="scientific">Streptomyces alboflavus</name>
    <dbReference type="NCBI Taxonomy" id="67267"/>
    <lineage>
        <taxon>Bacteria</taxon>
        <taxon>Bacillati</taxon>
        <taxon>Actinomycetota</taxon>
        <taxon>Actinomycetes</taxon>
        <taxon>Kitasatosporales</taxon>
        <taxon>Streptomycetaceae</taxon>
        <taxon>Streptomyces</taxon>
    </lineage>
</organism>
<gene>
    <name evidence="1" type="ORF">SMD44_00025</name>
</gene>
<dbReference type="AlphaFoldDB" id="A0A1Z1W2J3"/>
<dbReference type="EMBL" id="CP021748">
    <property type="protein sequence ID" value="ARX80627.1"/>
    <property type="molecule type" value="Genomic_DNA"/>
</dbReference>
<accession>A0A1Z1W2J3</accession>
<keyword evidence="2" id="KW-1185">Reference proteome</keyword>